<keyword evidence="5" id="KW-0560">Oxidoreductase</keyword>
<accession>A0A8H8S8C5</accession>
<dbReference type="Gene3D" id="1.10.630.10">
    <property type="entry name" value="Cytochrome P450"/>
    <property type="match status" value="1"/>
</dbReference>
<dbReference type="InterPro" id="IPR017972">
    <property type="entry name" value="Cyt_P450_CS"/>
</dbReference>
<dbReference type="GO" id="GO:0008168">
    <property type="term" value="F:methyltransferase activity"/>
    <property type="evidence" value="ECO:0007669"/>
    <property type="project" value="UniProtKB-KW"/>
</dbReference>
<reference evidence="7 8" key="1">
    <citation type="submission" date="2018-05" db="EMBL/GenBank/DDBJ databases">
        <title>Genome sequencing and assembly of the regulated plant pathogen Lachnellula willkommii and related sister species for the development of diagnostic species identification markers.</title>
        <authorList>
            <person name="Giroux E."/>
            <person name="Bilodeau G."/>
        </authorList>
    </citation>
    <scope>NUCLEOTIDE SEQUENCE [LARGE SCALE GENOMIC DNA]</scope>
    <source>
        <strain evidence="7 8">CBS 160.35</strain>
    </source>
</reference>
<dbReference type="CDD" id="cd11062">
    <property type="entry name" value="CYP58-like"/>
    <property type="match status" value="1"/>
</dbReference>
<keyword evidence="8" id="KW-1185">Reference proteome</keyword>
<keyword evidence="3 4" id="KW-0408">Iron</keyword>
<feature type="transmembrane region" description="Helical" evidence="6">
    <location>
        <begin position="12"/>
        <end position="33"/>
    </location>
</feature>
<evidence type="ECO:0000256" key="4">
    <source>
        <dbReference type="PIRSR" id="PIRSR602401-1"/>
    </source>
</evidence>
<proteinExistence type="inferred from homology"/>
<evidence type="ECO:0000313" key="8">
    <source>
        <dbReference type="Proteomes" id="UP000443090"/>
    </source>
</evidence>
<dbReference type="EMBL" id="QGMI01000012">
    <property type="protein sequence ID" value="TVY49412.1"/>
    <property type="molecule type" value="Genomic_DNA"/>
</dbReference>
<dbReference type="PRINTS" id="PR00385">
    <property type="entry name" value="P450"/>
</dbReference>
<evidence type="ECO:0000256" key="2">
    <source>
        <dbReference type="ARBA" id="ARBA00022723"/>
    </source>
</evidence>
<gene>
    <name evidence="7" type="primary">PDAT9_1</name>
    <name evidence="7" type="ORF">LOCC1_G001045</name>
</gene>
<comment type="cofactor">
    <cofactor evidence="1 4">
        <name>heme</name>
        <dbReference type="ChEBI" id="CHEBI:30413"/>
    </cofactor>
</comment>
<dbReference type="PRINTS" id="PR00463">
    <property type="entry name" value="EP450I"/>
</dbReference>
<dbReference type="Pfam" id="PF00067">
    <property type="entry name" value="p450"/>
    <property type="match status" value="1"/>
</dbReference>
<feature type="binding site" description="axial binding residue" evidence="4">
    <location>
        <position position="431"/>
    </location>
    <ligand>
        <name>heme</name>
        <dbReference type="ChEBI" id="CHEBI:30413"/>
    </ligand>
    <ligandPart>
        <name>Fe</name>
        <dbReference type="ChEBI" id="CHEBI:18248"/>
    </ligandPart>
</feature>
<dbReference type="InterPro" id="IPR036396">
    <property type="entry name" value="Cyt_P450_sf"/>
</dbReference>
<name>A0A8H8S8C5_9HELO</name>
<comment type="caution">
    <text evidence="7">The sequence shown here is derived from an EMBL/GenBank/DDBJ whole genome shotgun (WGS) entry which is preliminary data.</text>
</comment>
<dbReference type="GO" id="GO:0016705">
    <property type="term" value="F:oxidoreductase activity, acting on paired donors, with incorporation or reduction of molecular oxygen"/>
    <property type="evidence" value="ECO:0007669"/>
    <property type="project" value="InterPro"/>
</dbReference>
<keyword evidence="4 5" id="KW-0349">Heme</keyword>
<keyword evidence="7" id="KW-0808">Transferase</keyword>
<dbReference type="PROSITE" id="PS00086">
    <property type="entry name" value="CYTOCHROME_P450"/>
    <property type="match status" value="1"/>
</dbReference>
<dbReference type="GO" id="GO:0020037">
    <property type="term" value="F:heme binding"/>
    <property type="evidence" value="ECO:0007669"/>
    <property type="project" value="InterPro"/>
</dbReference>
<dbReference type="AlphaFoldDB" id="A0A8H8S8C5"/>
<dbReference type="GO" id="GO:0032259">
    <property type="term" value="P:methylation"/>
    <property type="evidence" value="ECO:0007669"/>
    <property type="project" value="UniProtKB-KW"/>
</dbReference>
<keyword evidence="2 4" id="KW-0479">Metal-binding</keyword>
<keyword evidence="6" id="KW-0472">Membrane</keyword>
<dbReference type="InterPro" id="IPR002401">
    <property type="entry name" value="Cyt_P450_E_grp-I"/>
</dbReference>
<dbReference type="SUPFAM" id="SSF48264">
    <property type="entry name" value="Cytochrome P450"/>
    <property type="match status" value="1"/>
</dbReference>
<keyword evidence="5" id="KW-0503">Monooxygenase</keyword>
<dbReference type="InterPro" id="IPR001128">
    <property type="entry name" value="Cyt_P450"/>
</dbReference>
<evidence type="ECO:0000256" key="5">
    <source>
        <dbReference type="RuleBase" id="RU000461"/>
    </source>
</evidence>
<evidence type="ECO:0000256" key="6">
    <source>
        <dbReference type="SAM" id="Phobius"/>
    </source>
</evidence>
<dbReference type="OrthoDB" id="1470350at2759"/>
<keyword evidence="6" id="KW-0812">Transmembrane</keyword>
<dbReference type="Proteomes" id="UP000443090">
    <property type="component" value="Unassembled WGS sequence"/>
</dbReference>
<evidence type="ECO:0000313" key="7">
    <source>
        <dbReference type="EMBL" id="TVY49412.1"/>
    </source>
</evidence>
<sequence length="489" mass="54494">MGLLDVILSSALAHPFFTFPAIAVTLLFSLAIYRIHLHPLSHIPGPVLPAVTSLWLWYHSYIGDEASIIHTLHAKYGPVLRVSPNELDISDHEAIPAIYVTKGGFPKAACYSNFDIDGHSTIFSTTDTNYRAPRAKAVVPLFSTKSIRENEAALYGCVDRMVERMKEEKEARGVVNLLNLTRSLAVDAVSTHLFRENYNGTSEKSSKMSASAFVDAFVAVGRFFYLPNSLFTWVEWASEKFFPDEHTNESMTVVDRFVDGLVQNTPAKGSLNYPGRLLELGLLDQTEVKAQCKDLLFAGTDSSGMNLATIFRQLVLHPDVYEKLRKELLDNAGPQKQEIQSLPLLSAVVREGLRISMANPTRLPHVVPAGGWTFKGAHFPAGTIVGCSGYELHFNPTVFPNPRLFQPERWFDATQEAQKSFFAFGAGSRSCIAKNLAMTELYMATERLVLSDVLKGARAVQEEIGIYEWFNSKVVGEEIELAWENRVER</sequence>
<keyword evidence="6" id="KW-1133">Transmembrane helix</keyword>
<protein>
    <submittedName>
        <fullName evidence="7">Pisatin demethylase</fullName>
    </submittedName>
</protein>
<comment type="similarity">
    <text evidence="5">Belongs to the cytochrome P450 family.</text>
</comment>
<dbReference type="PANTHER" id="PTHR24305">
    <property type="entry name" value="CYTOCHROME P450"/>
    <property type="match status" value="1"/>
</dbReference>
<evidence type="ECO:0000256" key="1">
    <source>
        <dbReference type="ARBA" id="ARBA00001971"/>
    </source>
</evidence>
<evidence type="ECO:0000256" key="3">
    <source>
        <dbReference type="ARBA" id="ARBA00023004"/>
    </source>
</evidence>
<keyword evidence="7" id="KW-0489">Methyltransferase</keyword>
<dbReference type="PANTHER" id="PTHR24305:SF156">
    <property type="entry name" value="P450, PUTATIVE (EUROFUNG)-RELATED"/>
    <property type="match status" value="1"/>
</dbReference>
<dbReference type="GO" id="GO:0005506">
    <property type="term" value="F:iron ion binding"/>
    <property type="evidence" value="ECO:0007669"/>
    <property type="project" value="InterPro"/>
</dbReference>
<organism evidence="7 8">
    <name type="scientific">Lachnellula occidentalis</name>
    <dbReference type="NCBI Taxonomy" id="215460"/>
    <lineage>
        <taxon>Eukaryota</taxon>
        <taxon>Fungi</taxon>
        <taxon>Dikarya</taxon>
        <taxon>Ascomycota</taxon>
        <taxon>Pezizomycotina</taxon>
        <taxon>Leotiomycetes</taxon>
        <taxon>Helotiales</taxon>
        <taxon>Lachnaceae</taxon>
        <taxon>Lachnellula</taxon>
    </lineage>
</organism>
<dbReference type="GO" id="GO:0004497">
    <property type="term" value="F:monooxygenase activity"/>
    <property type="evidence" value="ECO:0007669"/>
    <property type="project" value="UniProtKB-KW"/>
</dbReference>
<dbReference type="InterPro" id="IPR050121">
    <property type="entry name" value="Cytochrome_P450_monoxygenase"/>
</dbReference>